<evidence type="ECO:0000313" key="3">
    <source>
        <dbReference type="Proteomes" id="UP001255416"/>
    </source>
</evidence>
<evidence type="ECO:0000313" key="2">
    <source>
        <dbReference type="EMBL" id="MDU9005774.1"/>
    </source>
</evidence>
<feature type="transmembrane region" description="Helical" evidence="1">
    <location>
        <begin position="28"/>
        <end position="50"/>
    </location>
</feature>
<sequence length="123" mass="13078">MADRALTREAMLNGLHDIRLPAEAPGGLIAELLAVIGVALIIAVLVGLIMRSVTLPGKKPAKQSPQDRLAALAKLPDSDRQIALLHLLKSERPDAFRKLSPQLYAPGGAPDIRVLEAEVAGHD</sequence>
<evidence type="ECO:0000256" key="1">
    <source>
        <dbReference type="SAM" id="Phobius"/>
    </source>
</evidence>
<gene>
    <name evidence="2" type="ORF">QO231_18240</name>
</gene>
<protein>
    <submittedName>
        <fullName evidence="2">Uncharacterized protein</fullName>
    </submittedName>
</protein>
<reference evidence="3" key="1">
    <citation type="submission" date="2023-05" db="EMBL/GenBank/DDBJ databases">
        <title>Sedimentitalea sp. nov. JM2-8.</title>
        <authorList>
            <person name="Huang J."/>
        </authorList>
    </citation>
    <scope>NUCLEOTIDE SEQUENCE [LARGE SCALE GENOMIC DNA]</scope>
    <source>
        <strain evidence="3">KHS03</strain>
    </source>
</reference>
<comment type="caution">
    <text evidence="2">The sequence shown here is derived from an EMBL/GenBank/DDBJ whole genome shotgun (WGS) entry which is preliminary data.</text>
</comment>
<organism evidence="2 3">
    <name type="scientific">Sedimentitalea todarodis</name>
    <dbReference type="NCBI Taxonomy" id="1631240"/>
    <lineage>
        <taxon>Bacteria</taxon>
        <taxon>Pseudomonadati</taxon>
        <taxon>Pseudomonadota</taxon>
        <taxon>Alphaproteobacteria</taxon>
        <taxon>Rhodobacterales</taxon>
        <taxon>Paracoccaceae</taxon>
        <taxon>Sedimentitalea</taxon>
    </lineage>
</organism>
<keyword evidence="1" id="KW-1133">Transmembrane helix</keyword>
<keyword evidence="1" id="KW-0472">Membrane</keyword>
<dbReference type="Proteomes" id="UP001255416">
    <property type="component" value="Unassembled WGS sequence"/>
</dbReference>
<accession>A0ABU3VJ83</accession>
<keyword evidence="3" id="KW-1185">Reference proteome</keyword>
<proteinExistence type="predicted"/>
<dbReference type="RefSeq" id="WP_316779696.1">
    <property type="nucleotide sequence ID" value="NZ_JASMWN010000016.1"/>
</dbReference>
<keyword evidence="1" id="KW-0812">Transmembrane</keyword>
<dbReference type="EMBL" id="JASMWN010000016">
    <property type="protein sequence ID" value="MDU9005774.1"/>
    <property type="molecule type" value="Genomic_DNA"/>
</dbReference>
<name>A0ABU3VJ83_9RHOB</name>